<name>A0ACC2STH8_9FUNG</name>
<accession>A0ACC2STH8</accession>
<proteinExistence type="predicted"/>
<evidence type="ECO:0000313" key="2">
    <source>
        <dbReference type="Proteomes" id="UP001165960"/>
    </source>
</evidence>
<dbReference type="EMBL" id="QTSX02004345">
    <property type="protein sequence ID" value="KAJ9065481.1"/>
    <property type="molecule type" value="Genomic_DNA"/>
</dbReference>
<dbReference type="Proteomes" id="UP001165960">
    <property type="component" value="Unassembled WGS sequence"/>
</dbReference>
<gene>
    <name evidence="1" type="primary">MCM8_2</name>
    <name evidence="1" type="ORF">DSO57_1019072</name>
</gene>
<keyword evidence="1" id="KW-0378">Hydrolase</keyword>
<dbReference type="EC" id="3.6.4.12" evidence="1"/>
<reference evidence="1" key="1">
    <citation type="submission" date="2022-04" db="EMBL/GenBank/DDBJ databases">
        <title>Genome of the entomopathogenic fungus Entomophthora muscae.</title>
        <authorList>
            <person name="Elya C."/>
            <person name="Lovett B.R."/>
            <person name="Lee E."/>
            <person name="Macias A.M."/>
            <person name="Hajek A.E."/>
            <person name="De Bivort B.L."/>
            <person name="Kasson M.T."/>
            <person name="De Fine Licht H.H."/>
            <person name="Stajich J.E."/>
        </authorList>
    </citation>
    <scope>NUCLEOTIDE SEQUENCE</scope>
    <source>
        <strain evidence="1">Berkeley</strain>
    </source>
</reference>
<keyword evidence="2" id="KW-1185">Reference proteome</keyword>
<comment type="caution">
    <text evidence="1">The sequence shown here is derived from an EMBL/GenBank/DDBJ whole genome shotgun (WGS) entry which is preliminary data.</text>
</comment>
<protein>
    <submittedName>
        <fullName evidence="1">DNA replication licensing factor mcm8</fullName>
        <ecNumber evidence="1">3.6.4.12</ecNumber>
    </submittedName>
</protein>
<evidence type="ECO:0000313" key="1">
    <source>
        <dbReference type="EMBL" id="KAJ9065481.1"/>
    </source>
</evidence>
<sequence length="836" mass="93618">MKAFLEGFTQMPGRLNSPLGPEDCGRKTLASQLFKSLNPSFREELDAETGKKRKRGRMEGEVVDLNQILPLLWTSYFGEGVSQEHEGERLIKIIKERISAKLIVINLDEVEREGKVTLDYHLLRHPIYDVDLLDPAGREEAIAKFEQETQFLMKDLYSKPKLVSAAFLFAVHEIHLSQNKTQDEIDALADSEKIRPLVMRLKNHYPTTPMGGLKTNMIEKLVTIHGTVVRASSVKPLAIQVEFVCPSCRKSQTIRFNDGKYQVPHSCNTTGCRSRFLHPERGMDSATITRDFQTLRIQELKTNDKEEDLGRVPRTIDCELTDEQVDQVIPGDVVECTGILKLRKTNEGGSRGANTMHVVYLDTLYIAKVNSQQEKGHVRSKDGAEFNDQDLQMVEAVFNEPHLLRLLVNSFCHEIFGHEPVKLGMLLALFGGRKRHHLRQEAVSIRGDPHVLVVGDPGLGKSQMLMAAVNLAPRGVYVCASSGISSSGLTVTLVKEAGSNDFALEAGALVLGDQGCCCIDEFDKMQTEHAALLEAMEQQSISIAKAGIVCSLPARTSVIAAANPAGGHYNKAKTVSENLRMGAALLSRFDLVFILLDKPDVVMDDHLSRHVMALHSGKELGSVASLPTLDPSTQGPIPLVLRLRLPPGEAFDRLPTIQFRKYIAYARAHVHPRLSPEAATILKTFYLELRRNYRSRDAAPITTRQLESLVRLAEARAKMELRESVTEQDAYDVVELMKLSLFDAYADDEGVLDFQRSQHGSGMTQKSDVKRFIVKLNKISDETFSNNFTYTRLYQISKDMNMVMKTDFRDFVDKLNHHGYLLKKGPNSYQLATMDF</sequence>
<organism evidence="1 2">
    <name type="scientific">Entomophthora muscae</name>
    <dbReference type="NCBI Taxonomy" id="34485"/>
    <lineage>
        <taxon>Eukaryota</taxon>
        <taxon>Fungi</taxon>
        <taxon>Fungi incertae sedis</taxon>
        <taxon>Zoopagomycota</taxon>
        <taxon>Entomophthoromycotina</taxon>
        <taxon>Entomophthoromycetes</taxon>
        <taxon>Entomophthorales</taxon>
        <taxon>Entomophthoraceae</taxon>
        <taxon>Entomophthora</taxon>
    </lineage>
</organism>